<dbReference type="CDD" id="cd00063">
    <property type="entry name" value="FN3"/>
    <property type="match status" value="2"/>
</dbReference>
<keyword evidence="4 13" id="KW-0732">Signal</keyword>
<dbReference type="PROSITE" id="PS01353">
    <property type="entry name" value="HEMATOPO_REC_L_F2"/>
    <property type="match status" value="1"/>
</dbReference>
<dbReference type="PANTHER" id="PTHR48423">
    <property type="entry name" value="INTERLEUKIN-27 RECEPTOR SUBUNIT ALPHA"/>
    <property type="match status" value="1"/>
</dbReference>
<evidence type="ECO:0000256" key="5">
    <source>
        <dbReference type="ARBA" id="ARBA00022737"/>
    </source>
</evidence>
<dbReference type="Pfam" id="PF00041">
    <property type="entry name" value="fn3"/>
    <property type="match status" value="1"/>
</dbReference>
<keyword evidence="5" id="KW-0677">Repeat</keyword>
<feature type="region of interest" description="Disordered" evidence="11">
    <location>
        <begin position="852"/>
        <end position="876"/>
    </location>
</feature>
<proteinExistence type="inferred from homology"/>
<evidence type="ECO:0000256" key="3">
    <source>
        <dbReference type="ARBA" id="ARBA00022692"/>
    </source>
</evidence>
<dbReference type="AlphaFoldDB" id="A0A3B3HLI3"/>
<keyword evidence="16" id="KW-1185">Reference proteome</keyword>
<feature type="domain" description="Fibronectin type-III" evidence="14">
    <location>
        <begin position="419"/>
        <end position="514"/>
    </location>
</feature>
<evidence type="ECO:0000313" key="16">
    <source>
        <dbReference type="Proteomes" id="UP000001038"/>
    </source>
</evidence>
<organism evidence="15 16">
    <name type="scientific">Oryzias latipes</name>
    <name type="common">Japanese rice fish</name>
    <name type="synonym">Japanese killifish</name>
    <dbReference type="NCBI Taxonomy" id="8090"/>
    <lineage>
        <taxon>Eukaryota</taxon>
        <taxon>Metazoa</taxon>
        <taxon>Chordata</taxon>
        <taxon>Craniata</taxon>
        <taxon>Vertebrata</taxon>
        <taxon>Euteleostomi</taxon>
        <taxon>Actinopterygii</taxon>
        <taxon>Neopterygii</taxon>
        <taxon>Teleostei</taxon>
        <taxon>Neoteleostei</taxon>
        <taxon>Acanthomorphata</taxon>
        <taxon>Ovalentaria</taxon>
        <taxon>Atherinomorphae</taxon>
        <taxon>Beloniformes</taxon>
        <taxon>Adrianichthyidae</taxon>
        <taxon>Oryziinae</taxon>
        <taxon>Oryzias</taxon>
    </lineage>
</organism>
<reference evidence="15" key="2">
    <citation type="submission" date="2025-08" db="UniProtKB">
        <authorList>
            <consortium name="Ensembl"/>
        </authorList>
    </citation>
    <scope>IDENTIFICATION</scope>
    <source>
        <strain evidence="15">Hd-rR</strain>
    </source>
</reference>
<dbReference type="InterPro" id="IPR003529">
    <property type="entry name" value="Hematopoietin_rcpt_Gp130_CS"/>
</dbReference>
<keyword evidence="3 12" id="KW-0812">Transmembrane</keyword>
<comment type="subcellular location">
    <subcellularLocation>
        <location evidence="1">Membrane</location>
        <topology evidence="1">Single-pass type I membrane protein</topology>
    </subcellularLocation>
</comment>
<dbReference type="Proteomes" id="UP000001038">
    <property type="component" value="Chromosome 12"/>
</dbReference>
<dbReference type="Ensembl" id="ENSORLT00000043863.1">
    <property type="protein sequence ID" value="ENSORLP00000032747.1"/>
    <property type="gene ID" value="ENSORLG00000023149.1"/>
</dbReference>
<dbReference type="SUPFAM" id="SSF49265">
    <property type="entry name" value="Fibronectin type III"/>
    <property type="match status" value="3"/>
</dbReference>
<keyword evidence="6 12" id="KW-1133">Transmembrane helix</keyword>
<dbReference type="InParanoid" id="A0A3B3HLI3"/>
<keyword evidence="10" id="KW-0325">Glycoprotein</keyword>
<dbReference type="GO" id="GO:0009897">
    <property type="term" value="C:external side of plasma membrane"/>
    <property type="evidence" value="ECO:0000318"/>
    <property type="project" value="GO_Central"/>
</dbReference>
<dbReference type="Gene3D" id="2.60.40.10">
    <property type="entry name" value="Immunoglobulins"/>
    <property type="match status" value="7"/>
</dbReference>
<dbReference type="InterPro" id="IPR013783">
    <property type="entry name" value="Ig-like_fold"/>
</dbReference>
<feature type="chain" id="PRO_5017348291" description="Fibronectin type-III domain-containing protein" evidence="13">
    <location>
        <begin position="21"/>
        <end position="904"/>
    </location>
</feature>
<dbReference type="Pfam" id="PF17971">
    <property type="entry name" value="LIFR_D2"/>
    <property type="match status" value="1"/>
</dbReference>
<evidence type="ECO:0000313" key="15">
    <source>
        <dbReference type="Ensembl" id="ENSORLP00000032747.1"/>
    </source>
</evidence>
<evidence type="ECO:0000256" key="8">
    <source>
        <dbReference type="ARBA" id="ARBA00023157"/>
    </source>
</evidence>
<dbReference type="PANTHER" id="PTHR48423:SF1">
    <property type="entry name" value="INTERLEUKIN-27 RECEPTOR SUBUNIT ALPHA"/>
    <property type="match status" value="1"/>
</dbReference>
<accession>A0A3B3HLI3</accession>
<dbReference type="KEGG" id="ola:105357584"/>
<dbReference type="GeneID" id="105357584"/>
<evidence type="ECO:0000256" key="12">
    <source>
        <dbReference type="SAM" id="Phobius"/>
    </source>
</evidence>
<feature type="signal peptide" evidence="13">
    <location>
        <begin position="1"/>
        <end position="20"/>
    </location>
</feature>
<dbReference type="GO" id="GO:0019221">
    <property type="term" value="P:cytokine-mediated signaling pathway"/>
    <property type="evidence" value="ECO:0000318"/>
    <property type="project" value="GO_Central"/>
</dbReference>
<dbReference type="InterPro" id="IPR052672">
    <property type="entry name" value="Type1_Cytokine_Rcpt_Type2"/>
</dbReference>
<evidence type="ECO:0000256" key="11">
    <source>
        <dbReference type="SAM" id="MobiDB-lite"/>
    </source>
</evidence>
<feature type="compositionally biased region" description="Polar residues" evidence="11">
    <location>
        <begin position="853"/>
        <end position="873"/>
    </location>
</feature>
<dbReference type="GO" id="GO:0043235">
    <property type="term" value="C:receptor complex"/>
    <property type="evidence" value="ECO:0000318"/>
    <property type="project" value="GO_Central"/>
</dbReference>
<feature type="transmembrane region" description="Helical" evidence="12">
    <location>
        <begin position="706"/>
        <end position="729"/>
    </location>
</feature>
<dbReference type="Pfam" id="PF25552">
    <property type="entry name" value="LIFR_D4"/>
    <property type="match status" value="1"/>
</dbReference>
<dbReference type="RefSeq" id="XP_011491100.1">
    <property type="nucleotide sequence ID" value="XM_011492798.3"/>
</dbReference>
<dbReference type="InterPro" id="IPR036116">
    <property type="entry name" value="FN3_sf"/>
</dbReference>
<evidence type="ECO:0000259" key="14">
    <source>
        <dbReference type="PROSITE" id="PS50853"/>
    </source>
</evidence>
<dbReference type="OrthoDB" id="6382334at2759"/>
<evidence type="ECO:0000256" key="7">
    <source>
        <dbReference type="ARBA" id="ARBA00023136"/>
    </source>
</evidence>
<dbReference type="GO" id="GO:0004896">
    <property type="term" value="F:cytokine receptor activity"/>
    <property type="evidence" value="ECO:0000318"/>
    <property type="project" value="GO_Central"/>
</dbReference>
<dbReference type="InterPro" id="IPR040817">
    <property type="entry name" value="LIFR_D2"/>
</dbReference>
<sequence length="904" mass="101703">MKTWNVLLLLFCLSSAAGRGQEAGVLRCEPQSLNLTSFEQTLWLKWEDGPSCTSVTDTLTYELTVHAADKQVHHEEATLMPEQMGGNHSWTWTSHLPLECAPQSVTLTYWYNNTSSRAKQTLPGVQFSKVELFPKDKVFRVGSEATFCCMVPPGDSFTNMSIDDKSGTNMGIGRISSQVYAMTVLFKDARGSLIDVTCETNKTDAGTGTVVDYPPADRDLQCETRDLASAECQWSLGREDYWYHHNPMEYHLLGREEACLSFSDDQQRQSHQHQFQLTFKGRCSLKFQVDVGETNWTLTAQNKLGNVTLHDHADLSKRVRMLAPENVAVTNVNARNASLQWRWSVRRYYHLNTTCQIHLTFGKSNTVSEVFGLGLNLTFLTDLKPNVFYRVKMRCGTAQHFWKWGDWSKSVGFHTKTDVPEAVDVWMQRSKNKTMVVWKMPLANQSRGQILDYTVALTKASGRGQLNRTTVPHSDHRLMLSLDPAEEYIVSIMARNINGSSPPTTITIPTPDETQVKTSRISGTKGAFSVSWRGSPEASCGYIVDWYPVEDPWSVDWMKLPPNQTSANITSKHLTDGCRYFLSVYACTQGSPVLVERREGYATETRIQGKLFQSLNHKQRNLDVEVSWDPIPLSRQTAYIHGYNLYCRNSNKHVVNVSTADPEATSLTAKGLKVDLYEFTVTAQTAVGECCKETFSFTLNSPTDKMTMAVLFSLGALFLFLFFVTIICYKQWRCIKQKVFPPIPKPVLVNRWMTSPVLLESPFLLSAQVHPIDIPQLCNEPKAAEPELPTQDGTHWTSSQSPAGYCNQPLKIRTASHLSVDSAPFSLSSSTCRGDLQNPSYNLKVWSEDRNSGSEQQLLDASASPTSSGQYKPQTDMEVFRPHPLREESQGCIPCDSDYISLPR</sequence>
<evidence type="ECO:0000256" key="9">
    <source>
        <dbReference type="ARBA" id="ARBA00023170"/>
    </source>
</evidence>
<evidence type="ECO:0000256" key="4">
    <source>
        <dbReference type="ARBA" id="ARBA00022729"/>
    </source>
</evidence>
<dbReference type="PROSITE" id="PS50853">
    <property type="entry name" value="FN3"/>
    <property type="match status" value="2"/>
</dbReference>
<evidence type="ECO:0000256" key="10">
    <source>
        <dbReference type="ARBA" id="ARBA00023180"/>
    </source>
</evidence>
<dbReference type="Bgee" id="ENSORLG00000023149">
    <property type="expression patterns" value="Expressed in heart and 9 other cell types or tissues"/>
</dbReference>
<dbReference type="GO" id="GO:0019955">
    <property type="term" value="F:cytokine binding"/>
    <property type="evidence" value="ECO:0000318"/>
    <property type="project" value="GO_Central"/>
</dbReference>
<evidence type="ECO:0000256" key="1">
    <source>
        <dbReference type="ARBA" id="ARBA00004479"/>
    </source>
</evidence>
<evidence type="ECO:0000256" key="6">
    <source>
        <dbReference type="ARBA" id="ARBA00022989"/>
    </source>
</evidence>
<feature type="domain" description="Fibronectin type-III" evidence="14">
    <location>
        <begin position="323"/>
        <end position="418"/>
    </location>
</feature>
<reference evidence="15" key="3">
    <citation type="submission" date="2025-09" db="UniProtKB">
        <authorList>
            <consortium name="Ensembl"/>
        </authorList>
    </citation>
    <scope>IDENTIFICATION</scope>
    <source>
        <strain evidence="15">Hd-rR</strain>
    </source>
</reference>
<keyword evidence="7 12" id="KW-0472">Membrane</keyword>
<gene>
    <name evidence="15" type="primary">LOC105357584</name>
</gene>
<comment type="similarity">
    <text evidence="2">Belongs to the type I cytokine receptor family. Type 2 subfamily.</text>
</comment>
<dbReference type="STRING" id="8090.ENSORLP00000032747"/>
<dbReference type="SMART" id="SM00060">
    <property type="entry name" value="FN3"/>
    <property type="match status" value="4"/>
</dbReference>
<keyword evidence="8" id="KW-1015">Disulfide bond</keyword>
<evidence type="ECO:0000256" key="2">
    <source>
        <dbReference type="ARBA" id="ARBA00008921"/>
    </source>
</evidence>
<keyword evidence="9" id="KW-0675">Receptor</keyword>
<protein>
    <recommendedName>
        <fullName evidence="14">Fibronectin type-III domain-containing protein</fullName>
    </recommendedName>
</protein>
<dbReference type="GO" id="GO:0008284">
    <property type="term" value="P:positive regulation of cell population proliferation"/>
    <property type="evidence" value="ECO:0000318"/>
    <property type="project" value="GO_Central"/>
</dbReference>
<name>A0A3B3HLI3_ORYLA</name>
<dbReference type="GeneTree" id="ENSGT00940000165259"/>
<evidence type="ECO:0000256" key="13">
    <source>
        <dbReference type="SAM" id="SignalP"/>
    </source>
</evidence>
<dbReference type="InterPro" id="IPR003961">
    <property type="entry name" value="FN3_dom"/>
</dbReference>
<reference evidence="15 16" key="1">
    <citation type="journal article" date="2007" name="Nature">
        <title>The medaka draft genome and insights into vertebrate genome evolution.</title>
        <authorList>
            <person name="Kasahara M."/>
            <person name="Naruse K."/>
            <person name="Sasaki S."/>
            <person name="Nakatani Y."/>
            <person name="Qu W."/>
            <person name="Ahsan B."/>
            <person name="Yamada T."/>
            <person name="Nagayasu Y."/>
            <person name="Doi K."/>
            <person name="Kasai Y."/>
            <person name="Jindo T."/>
            <person name="Kobayashi D."/>
            <person name="Shimada A."/>
            <person name="Toyoda A."/>
            <person name="Kuroki Y."/>
            <person name="Fujiyama A."/>
            <person name="Sasaki T."/>
            <person name="Shimizu A."/>
            <person name="Asakawa S."/>
            <person name="Shimizu N."/>
            <person name="Hashimoto S."/>
            <person name="Yang J."/>
            <person name="Lee Y."/>
            <person name="Matsushima K."/>
            <person name="Sugano S."/>
            <person name="Sakaizumi M."/>
            <person name="Narita T."/>
            <person name="Ohishi K."/>
            <person name="Haga S."/>
            <person name="Ohta F."/>
            <person name="Nomoto H."/>
            <person name="Nogata K."/>
            <person name="Morishita T."/>
            <person name="Endo T."/>
            <person name="Shin-I T."/>
            <person name="Takeda H."/>
            <person name="Morishita S."/>
            <person name="Kohara Y."/>
        </authorList>
    </citation>
    <scope>NUCLEOTIDE SEQUENCE [LARGE SCALE GENOMIC DNA]</scope>
    <source>
        <strain evidence="15 16">Hd-rR</strain>
    </source>
</reference>